<dbReference type="EMBL" id="CM026423">
    <property type="protein sequence ID" value="KAG0585195.1"/>
    <property type="molecule type" value="Genomic_DNA"/>
</dbReference>
<evidence type="ECO:0000313" key="3">
    <source>
        <dbReference type="Proteomes" id="UP000822688"/>
    </source>
</evidence>
<dbReference type="AlphaFoldDB" id="A0A8T0IQA3"/>
<accession>A0A8T0IQA3</accession>
<name>A0A8T0IQA3_CERPU</name>
<reference evidence="2" key="1">
    <citation type="submission" date="2020-06" db="EMBL/GenBank/DDBJ databases">
        <title>WGS assembly of Ceratodon purpureus strain R40.</title>
        <authorList>
            <person name="Carey S.B."/>
            <person name="Jenkins J."/>
            <person name="Shu S."/>
            <person name="Lovell J.T."/>
            <person name="Sreedasyam A."/>
            <person name="Maumus F."/>
            <person name="Tiley G.P."/>
            <person name="Fernandez-Pozo N."/>
            <person name="Barry K."/>
            <person name="Chen C."/>
            <person name="Wang M."/>
            <person name="Lipzen A."/>
            <person name="Daum C."/>
            <person name="Saski C.A."/>
            <person name="Payton A.C."/>
            <person name="Mcbreen J.C."/>
            <person name="Conrad R.E."/>
            <person name="Kollar L.M."/>
            <person name="Olsson S."/>
            <person name="Huttunen S."/>
            <person name="Landis J.B."/>
            <person name="Wickett N.J."/>
            <person name="Johnson M.G."/>
            <person name="Rensing S.A."/>
            <person name="Grimwood J."/>
            <person name="Schmutz J."/>
            <person name="Mcdaniel S.F."/>
        </authorList>
    </citation>
    <scope>NUCLEOTIDE SEQUENCE</scope>
    <source>
        <strain evidence="2">R40</strain>
    </source>
</reference>
<evidence type="ECO:0000313" key="2">
    <source>
        <dbReference type="EMBL" id="KAG0585195.1"/>
    </source>
</evidence>
<proteinExistence type="predicted"/>
<evidence type="ECO:0000256" key="1">
    <source>
        <dbReference type="SAM" id="MobiDB-lite"/>
    </source>
</evidence>
<dbReference type="Proteomes" id="UP000822688">
    <property type="component" value="Chromosome 3"/>
</dbReference>
<organism evidence="2 3">
    <name type="scientific">Ceratodon purpureus</name>
    <name type="common">Fire moss</name>
    <name type="synonym">Dicranum purpureum</name>
    <dbReference type="NCBI Taxonomy" id="3225"/>
    <lineage>
        <taxon>Eukaryota</taxon>
        <taxon>Viridiplantae</taxon>
        <taxon>Streptophyta</taxon>
        <taxon>Embryophyta</taxon>
        <taxon>Bryophyta</taxon>
        <taxon>Bryophytina</taxon>
        <taxon>Bryopsida</taxon>
        <taxon>Dicranidae</taxon>
        <taxon>Pseudoditrichales</taxon>
        <taxon>Ditrichaceae</taxon>
        <taxon>Ceratodon</taxon>
    </lineage>
</organism>
<keyword evidence="3" id="KW-1185">Reference proteome</keyword>
<sequence>MGRIHHISLGPSHPPGIICAEVFSQQGLPPPSSGSHRLHPRPGPQLHDCQASPRPKPLPATSPNRTSRGGGVVRGLSVSRSLSPVCVSVLCSVFLGFFF</sequence>
<feature type="region of interest" description="Disordered" evidence="1">
    <location>
        <begin position="25"/>
        <end position="74"/>
    </location>
</feature>
<protein>
    <submittedName>
        <fullName evidence="2">Uncharacterized protein</fullName>
    </submittedName>
</protein>
<comment type="caution">
    <text evidence="2">The sequence shown here is derived from an EMBL/GenBank/DDBJ whole genome shotgun (WGS) entry which is preliminary data.</text>
</comment>
<gene>
    <name evidence="2" type="ORF">KC19_3G266000</name>
</gene>